<dbReference type="InterPro" id="IPR051482">
    <property type="entry name" value="Cholesterol_transport"/>
</dbReference>
<dbReference type="InterPro" id="IPR031968">
    <property type="entry name" value="VASt"/>
</dbReference>
<evidence type="ECO:0000256" key="2">
    <source>
        <dbReference type="ARBA" id="ARBA00023136"/>
    </source>
</evidence>
<evidence type="ECO:0000313" key="4">
    <source>
        <dbReference type="Proteomes" id="UP000050640"/>
    </source>
</evidence>
<dbReference type="GO" id="GO:0032366">
    <property type="term" value="P:intracellular sterol transport"/>
    <property type="evidence" value="ECO:0007669"/>
    <property type="project" value="TreeGrafter"/>
</dbReference>
<accession>A0A0R3RN76</accession>
<protein>
    <submittedName>
        <fullName evidence="5">VASt domain-containing protein</fullName>
    </submittedName>
</protein>
<comment type="subcellular location">
    <subcellularLocation>
        <location evidence="1">Membrane</location>
    </subcellularLocation>
</comment>
<dbReference type="PANTHER" id="PTHR23319:SF4">
    <property type="entry name" value="GRAM DOMAIN CONTAINING 1B, ISOFORM E"/>
    <property type="match status" value="1"/>
</dbReference>
<dbReference type="GO" id="GO:0032934">
    <property type="term" value="F:sterol binding"/>
    <property type="evidence" value="ECO:0007669"/>
    <property type="project" value="TreeGrafter"/>
</dbReference>
<dbReference type="GO" id="GO:0120015">
    <property type="term" value="F:sterol transfer activity"/>
    <property type="evidence" value="ECO:0007669"/>
    <property type="project" value="TreeGrafter"/>
</dbReference>
<dbReference type="PANTHER" id="PTHR23319">
    <property type="entry name" value="GRAM DOMAIN CONTAINING 1B, ISOFORM E"/>
    <property type="match status" value="1"/>
</dbReference>
<organism evidence="4 5">
    <name type="scientific">Elaeophora elaphi</name>
    <dbReference type="NCBI Taxonomy" id="1147741"/>
    <lineage>
        <taxon>Eukaryota</taxon>
        <taxon>Metazoa</taxon>
        <taxon>Ecdysozoa</taxon>
        <taxon>Nematoda</taxon>
        <taxon>Chromadorea</taxon>
        <taxon>Rhabditida</taxon>
        <taxon>Spirurina</taxon>
        <taxon>Spiruromorpha</taxon>
        <taxon>Filarioidea</taxon>
        <taxon>Onchocercidae</taxon>
        <taxon>Elaeophora</taxon>
    </lineage>
</organism>
<evidence type="ECO:0000259" key="3">
    <source>
        <dbReference type="PROSITE" id="PS51778"/>
    </source>
</evidence>
<sequence>PKVSCECQSHLGRILVDEVYPLTTKQLFTILFSSNPWYHHLEEIVSRTGYIATSWMTESPTVTTRTVTYNMALNNALGPKSTSVTEKQTCYTFRGAVDGFSVMKEIQNAGIPCADSFIIQCTYCVIRAGNTHSRLLIHGTMIQKKSIWGIVKGIIEKSTYSGLETHYTVLMEALKLLCEGSAEAKQSAVSTESEETGSIISNFLPNKLLNGYANIDISFLSAKLVGVSKCTKNK</sequence>
<reference evidence="5" key="1">
    <citation type="submission" date="2017-02" db="UniProtKB">
        <authorList>
            <consortium name="WormBaseParasite"/>
        </authorList>
    </citation>
    <scope>IDENTIFICATION</scope>
</reference>
<dbReference type="Pfam" id="PF16016">
    <property type="entry name" value="VASt"/>
    <property type="match status" value="1"/>
</dbReference>
<name>A0A0R3RN76_9BILA</name>
<evidence type="ECO:0000256" key="1">
    <source>
        <dbReference type="ARBA" id="ARBA00004370"/>
    </source>
</evidence>
<dbReference type="AlphaFoldDB" id="A0A0R3RN76"/>
<dbReference type="Proteomes" id="UP000050640">
    <property type="component" value="Unplaced"/>
</dbReference>
<dbReference type="WBParaSite" id="EEL_0000293601-mRNA-1">
    <property type="protein sequence ID" value="EEL_0000293601-mRNA-1"/>
    <property type="gene ID" value="EEL_0000293601"/>
</dbReference>
<keyword evidence="4" id="KW-1185">Reference proteome</keyword>
<dbReference type="PROSITE" id="PS51778">
    <property type="entry name" value="VAST"/>
    <property type="match status" value="1"/>
</dbReference>
<keyword evidence="2" id="KW-0472">Membrane</keyword>
<dbReference type="STRING" id="1147741.A0A0R3RN76"/>
<dbReference type="GO" id="GO:0140268">
    <property type="term" value="C:endoplasmic reticulum-plasma membrane contact site"/>
    <property type="evidence" value="ECO:0007669"/>
    <property type="project" value="TreeGrafter"/>
</dbReference>
<feature type="domain" description="VASt" evidence="3">
    <location>
        <begin position="11"/>
        <end position="182"/>
    </location>
</feature>
<evidence type="ECO:0000313" key="5">
    <source>
        <dbReference type="WBParaSite" id="EEL_0000293601-mRNA-1"/>
    </source>
</evidence>
<dbReference type="GO" id="GO:0005886">
    <property type="term" value="C:plasma membrane"/>
    <property type="evidence" value="ECO:0007669"/>
    <property type="project" value="TreeGrafter"/>
</dbReference>
<proteinExistence type="predicted"/>
<dbReference type="GO" id="GO:0005789">
    <property type="term" value="C:endoplasmic reticulum membrane"/>
    <property type="evidence" value="ECO:0007669"/>
    <property type="project" value="TreeGrafter"/>
</dbReference>